<dbReference type="EMBL" id="QGNW01000214">
    <property type="protein sequence ID" value="RVW84549.1"/>
    <property type="molecule type" value="Genomic_DNA"/>
</dbReference>
<organism evidence="2 3">
    <name type="scientific">Vitis vinifera</name>
    <name type="common">Grape</name>
    <dbReference type="NCBI Taxonomy" id="29760"/>
    <lineage>
        <taxon>Eukaryota</taxon>
        <taxon>Viridiplantae</taxon>
        <taxon>Streptophyta</taxon>
        <taxon>Embryophyta</taxon>
        <taxon>Tracheophyta</taxon>
        <taxon>Spermatophyta</taxon>
        <taxon>Magnoliopsida</taxon>
        <taxon>eudicotyledons</taxon>
        <taxon>Gunneridae</taxon>
        <taxon>Pentapetalae</taxon>
        <taxon>rosids</taxon>
        <taxon>Vitales</taxon>
        <taxon>Vitaceae</taxon>
        <taxon>Viteae</taxon>
        <taxon>Vitis</taxon>
    </lineage>
</organism>
<dbReference type="AlphaFoldDB" id="A0A438HJH3"/>
<protein>
    <submittedName>
        <fullName evidence="2">Retrovirus-related Pol polyprotein from transposon RE1</fullName>
    </submittedName>
</protein>
<evidence type="ECO:0000313" key="3">
    <source>
        <dbReference type="Proteomes" id="UP000288805"/>
    </source>
</evidence>
<comment type="caution">
    <text evidence="2">The sequence shown here is derived from an EMBL/GenBank/DDBJ whole genome shotgun (WGS) entry which is preliminary data.</text>
</comment>
<dbReference type="Proteomes" id="UP000288805">
    <property type="component" value="Unassembled WGS sequence"/>
</dbReference>
<dbReference type="Pfam" id="PF07727">
    <property type="entry name" value="RVT_2"/>
    <property type="match status" value="1"/>
</dbReference>
<dbReference type="InterPro" id="IPR013103">
    <property type="entry name" value="RVT_2"/>
</dbReference>
<reference evidence="2 3" key="1">
    <citation type="journal article" date="2018" name="PLoS Genet.">
        <title>Population sequencing reveals clonal diversity and ancestral inbreeding in the grapevine cultivar Chardonnay.</title>
        <authorList>
            <person name="Roach M.J."/>
            <person name="Johnson D.L."/>
            <person name="Bohlmann J."/>
            <person name="van Vuuren H.J."/>
            <person name="Jones S.J."/>
            <person name="Pretorius I.S."/>
            <person name="Schmidt S.A."/>
            <person name="Borneman A.R."/>
        </authorList>
    </citation>
    <scope>NUCLEOTIDE SEQUENCE [LARGE SCALE GENOMIC DNA]</scope>
    <source>
        <strain evidence="3">cv. Chardonnay</strain>
        <tissue evidence="2">Leaf</tissue>
    </source>
</reference>
<name>A0A438HJH3_VITVI</name>
<evidence type="ECO:0000259" key="1">
    <source>
        <dbReference type="Pfam" id="PF07727"/>
    </source>
</evidence>
<proteinExistence type="predicted"/>
<gene>
    <name evidence="2" type="primary">RE1_973</name>
    <name evidence="2" type="ORF">CK203_048123</name>
</gene>
<evidence type="ECO:0000313" key="2">
    <source>
        <dbReference type="EMBL" id="RVW84549.1"/>
    </source>
</evidence>
<dbReference type="PANTHER" id="PTHR11439">
    <property type="entry name" value="GAG-POL-RELATED RETROTRANSPOSON"/>
    <property type="match status" value="1"/>
</dbReference>
<feature type="domain" description="Reverse transcriptase Ty1/copia-type" evidence="1">
    <location>
        <begin position="132"/>
        <end position="178"/>
    </location>
</feature>
<accession>A0A438HJH3</accession>
<sequence>MTEPQTLEFIIVHNSNPFFPTPSLLLQTIDSIDIEPSTPFHSNQSQSVNDSEFIVYSWKKKKSKNDIKQQTYPELICEIEPNSIPKETHSSNIDSNPIKLENDELNLPIAKRKGVRSWANHPIYNFISYKSLSLAVNQDWPLHQLDIKNAFLNGDLEEEAYMKIPSSLETETNINEIKNGNCTLSMYVLDLLKKIGMLGSEVANTPMDYTTKLGTIRGSAPVDKGRYQRLMGKLIYLSHTKLNIAFSISVVSQFMNNPTEEHMKVMYVF</sequence>
<dbReference type="PANTHER" id="PTHR11439:SF486">
    <property type="entry name" value="RLK (RECEPTOR-LIKE KINASE) PROTEIN, PUTATIVE-RELATED"/>
    <property type="match status" value="1"/>
</dbReference>